<dbReference type="AlphaFoldDB" id="A0A2S6NAI2"/>
<dbReference type="Proteomes" id="UP000239089">
    <property type="component" value="Unassembled WGS sequence"/>
</dbReference>
<evidence type="ECO:0000256" key="3">
    <source>
        <dbReference type="ARBA" id="ARBA00023125"/>
    </source>
</evidence>
<keyword evidence="6" id="KW-1185">Reference proteome</keyword>
<evidence type="ECO:0000256" key="4">
    <source>
        <dbReference type="ARBA" id="ARBA00023163"/>
    </source>
</evidence>
<dbReference type="OrthoDB" id="9793571at2"/>
<keyword evidence="3" id="KW-0238">DNA-binding</keyword>
<dbReference type="SUPFAM" id="SSF53850">
    <property type="entry name" value="Periplasmic binding protein-like II"/>
    <property type="match status" value="1"/>
</dbReference>
<dbReference type="GO" id="GO:0043565">
    <property type="term" value="F:sequence-specific DNA binding"/>
    <property type="evidence" value="ECO:0007669"/>
    <property type="project" value="TreeGrafter"/>
</dbReference>
<accession>A0A2S6NAI2</accession>
<dbReference type="Gene3D" id="1.10.10.10">
    <property type="entry name" value="Winged helix-like DNA-binding domain superfamily/Winged helix DNA-binding domain"/>
    <property type="match status" value="1"/>
</dbReference>
<dbReference type="CDD" id="cd08432">
    <property type="entry name" value="PBP2_GcdR_TrpI_HvrB_AmpR_like"/>
    <property type="match status" value="1"/>
</dbReference>
<dbReference type="GO" id="GO:0003700">
    <property type="term" value="F:DNA-binding transcription factor activity"/>
    <property type="evidence" value="ECO:0007669"/>
    <property type="project" value="InterPro"/>
</dbReference>
<dbReference type="PANTHER" id="PTHR30537:SF74">
    <property type="entry name" value="HTH-TYPE TRANSCRIPTIONAL REGULATOR TRPI"/>
    <property type="match status" value="1"/>
</dbReference>
<dbReference type="Pfam" id="PF00126">
    <property type="entry name" value="HTH_1"/>
    <property type="match status" value="1"/>
</dbReference>
<gene>
    <name evidence="5" type="ORF">CCR94_08645</name>
</gene>
<dbReference type="Pfam" id="PF03466">
    <property type="entry name" value="LysR_substrate"/>
    <property type="match status" value="1"/>
</dbReference>
<reference evidence="5 6" key="1">
    <citation type="journal article" date="2018" name="Arch. Microbiol.">
        <title>New insights into the metabolic potential of the phototrophic purple bacterium Rhodopila globiformis DSM 161(T) from its draft genome sequence and evidence for a vanadium-dependent nitrogenase.</title>
        <authorList>
            <person name="Imhoff J.F."/>
            <person name="Rahn T."/>
            <person name="Kunzel S."/>
            <person name="Neulinger S.C."/>
        </authorList>
    </citation>
    <scope>NUCLEOTIDE SEQUENCE [LARGE SCALE GENOMIC DNA]</scope>
    <source>
        <strain evidence="5 6">DSM 16996</strain>
    </source>
</reference>
<evidence type="ECO:0000313" key="5">
    <source>
        <dbReference type="EMBL" id="PPQ31607.1"/>
    </source>
</evidence>
<dbReference type="PRINTS" id="PR00039">
    <property type="entry name" value="HTHLYSR"/>
</dbReference>
<keyword evidence="4" id="KW-0804">Transcription</keyword>
<name>A0A2S6NAI2_9HYPH</name>
<evidence type="ECO:0000313" key="6">
    <source>
        <dbReference type="Proteomes" id="UP000239089"/>
    </source>
</evidence>
<dbReference type="InterPro" id="IPR058163">
    <property type="entry name" value="LysR-type_TF_proteobact-type"/>
</dbReference>
<dbReference type="PROSITE" id="PS50931">
    <property type="entry name" value="HTH_LYSR"/>
    <property type="match status" value="1"/>
</dbReference>
<dbReference type="EMBL" id="NHSJ01000055">
    <property type="protein sequence ID" value="PPQ31607.1"/>
    <property type="molecule type" value="Genomic_DNA"/>
</dbReference>
<dbReference type="InterPro" id="IPR036388">
    <property type="entry name" value="WH-like_DNA-bd_sf"/>
</dbReference>
<dbReference type="GO" id="GO:0006351">
    <property type="term" value="P:DNA-templated transcription"/>
    <property type="evidence" value="ECO:0007669"/>
    <property type="project" value="TreeGrafter"/>
</dbReference>
<evidence type="ECO:0000256" key="1">
    <source>
        <dbReference type="ARBA" id="ARBA00009437"/>
    </source>
</evidence>
<dbReference type="InterPro" id="IPR000847">
    <property type="entry name" value="LysR_HTH_N"/>
</dbReference>
<dbReference type="InterPro" id="IPR036390">
    <property type="entry name" value="WH_DNA-bd_sf"/>
</dbReference>
<dbReference type="InterPro" id="IPR005119">
    <property type="entry name" value="LysR_subst-bd"/>
</dbReference>
<dbReference type="PANTHER" id="PTHR30537">
    <property type="entry name" value="HTH-TYPE TRANSCRIPTIONAL REGULATOR"/>
    <property type="match status" value="1"/>
</dbReference>
<proteinExistence type="inferred from homology"/>
<dbReference type="SUPFAM" id="SSF46785">
    <property type="entry name" value="Winged helix' DNA-binding domain"/>
    <property type="match status" value="1"/>
</dbReference>
<evidence type="ECO:0000256" key="2">
    <source>
        <dbReference type="ARBA" id="ARBA00023015"/>
    </source>
</evidence>
<comment type="caution">
    <text evidence="5">The sequence shown here is derived from an EMBL/GenBank/DDBJ whole genome shotgun (WGS) entry which is preliminary data.</text>
</comment>
<organism evidence="5 6">
    <name type="scientific">Rhodoblastus sphagnicola</name>
    <dbReference type="NCBI Taxonomy" id="333368"/>
    <lineage>
        <taxon>Bacteria</taxon>
        <taxon>Pseudomonadati</taxon>
        <taxon>Pseudomonadota</taxon>
        <taxon>Alphaproteobacteria</taxon>
        <taxon>Hyphomicrobiales</taxon>
        <taxon>Rhodoblastaceae</taxon>
        <taxon>Rhodoblastus</taxon>
    </lineage>
</organism>
<dbReference type="FunFam" id="3.40.190.10:FF:000017">
    <property type="entry name" value="Glycine cleavage system transcriptional activator"/>
    <property type="match status" value="1"/>
</dbReference>
<protein>
    <submittedName>
        <fullName evidence="5">Transcriptional regulator</fullName>
    </submittedName>
</protein>
<sequence length="301" mass="32028">MRRLPPLNALRVFDAAARCLNFSAAAAELCVTHSAVSHQMRQLEAFLGCALFVRHAGGVRLTAAGERLRVASFLAFDQLERCCAEISAGDDATELTLGAPGSFLANWLIPRLAGFEVAQPDISLHLRTCGDLEALEKRRVDALILSGRDWPRVISAHSLFEDAVGPVCVQALADGLRQPADLAGRPLLHTKSHPEAWPIWAATLGLPAAGFDAGRRFDHLALMLEAAASGLGVGIAPALLVAREIESGRLVAPFGFAPCGASFAFCTLRTRAAEPGLRALRQWLEDEAGGRGPPAQTPCCK</sequence>
<keyword evidence="2" id="KW-0805">Transcription regulation</keyword>
<dbReference type="RefSeq" id="WP_104507475.1">
    <property type="nucleotide sequence ID" value="NZ_JACIGC010000015.1"/>
</dbReference>
<dbReference type="Gene3D" id="3.40.190.10">
    <property type="entry name" value="Periplasmic binding protein-like II"/>
    <property type="match status" value="2"/>
</dbReference>
<comment type="similarity">
    <text evidence="1">Belongs to the LysR transcriptional regulatory family.</text>
</comment>